<dbReference type="Ensembl" id="ENSACOT00000026907.1">
    <property type="protein sequence ID" value="ENSACOP00000026021.1"/>
    <property type="gene ID" value="ENSACOG00000017348.1"/>
</dbReference>
<feature type="binding site" evidence="13">
    <location>
        <position position="36"/>
    </location>
    <ligand>
        <name>Ca(2+)</name>
        <dbReference type="ChEBI" id="CHEBI:29108"/>
    </ligand>
</feature>
<dbReference type="InterPro" id="IPR008901">
    <property type="entry name" value="ACER"/>
</dbReference>
<evidence type="ECO:0000256" key="7">
    <source>
        <dbReference type="ARBA" id="ARBA00022919"/>
    </source>
</evidence>
<dbReference type="GO" id="GO:0016020">
    <property type="term" value="C:membrane"/>
    <property type="evidence" value="ECO:0007669"/>
    <property type="project" value="UniProtKB-SubCell"/>
</dbReference>
<comment type="pathway">
    <text evidence="3">Sphingolipid metabolism.</text>
</comment>
<keyword evidence="9" id="KW-0472">Membrane</keyword>
<evidence type="ECO:0000256" key="10">
    <source>
        <dbReference type="ARBA" id="ARBA00047401"/>
    </source>
</evidence>
<feature type="binding site" evidence="13">
    <location>
        <position position="22"/>
    </location>
    <ligand>
        <name>Ca(2+)</name>
        <dbReference type="ChEBI" id="CHEBI:29108"/>
    </ligand>
</feature>
<feature type="binding site" evidence="13">
    <location>
        <position position="23"/>
    </location>
    <ligand>
        <name>Ca(2+)</name>
        <dbReference type="ChEBI" id="CHEBI:29108"/>
    </ligand>
</feature>
<accession>A0A8B9GLJ4</accession>
<evidence type="ECO:0000256" key="1">
    <source>
        <dbReference type="ARBA" id="ARBA00004141"/>
    </source>
</evidence>
<dbReference type="GO" id="GO:0017040">
    <property type="term" value="F:N-acylsphingosine amidohydrolase activity"/>
    <property type="evidence" value="ECO:0007669"/>
    <property type="project" value="UniProtKB-EC"/>
</dbReference>
<dbReference type="GO" id="GO:0046512">
    <property type="term" value="P:sphingosine biosynthetic process"/>
    <property type="evidence" value="ECO:0007669"/>
    <property type="project" value="UniProtKB-ARBA"/>
</dbReference>
<evidence type="ECO:0000256" key="4">
    <source>
        <dbReference type="ARBA" id="ARBA00009780"/>
    </source>
</evidence>
<dbReference type="UniPathway" id="UPA00222"/>
<feature type="binding site" evidence="13">
    <location>
        <position position="25"/>
    </location>
    <ligand>
        <name>Ca(2+)</name>
        <dbReference type="ChEBI" id="CHEBI:29108"/>
    </ligand>
</feature>
<dbReference type="AlphaFoldDB" id="A0A8B9GLJ4"/>
<evidence type="ECO:0000256" key="12">
    <source>
        <dbReference type="ARBA" id="ARBA00049511"/>
    </source>
</evidence>
<keyword evidence="7" id="KW-0746">Sphingolipid metabolism</keyword>
<comment type="pathway">
    <text evidence="2">Lipid metabolism; sphingolipid metabolism.</text>
</comment>
<protein>
    <recommendedName>
        <fullName evidence="14">Alkaline ceramidase</fullName>
        <ecNumber evidence="14">3.5.1.-</ecNumber>
    </recommendedName>
</protein>
<keyword evidence="13" id="KW-0106">Calcium</keyword>
<comment type="catalytic activity">
    <reaction evidence="12">
        <text>an N-acylsphinganine + H2O = sphinganine + a fatty acid</text>
        <dbReference type="Rhea" id="RHEA:33551"/>
        <dbReference type="ChEBI" id="CHEBI:15377"/>
        <dbReference type="ChEBI" id="CHEBI:28868"/>
        <dbReference type="ChEBI" id="CHEBI:31488"/>
        <dbReference type="ChEBI" id="CHEBI:57817"/>
    </reaction>
    <physiologicalReaction direction="left-to-right" evidence="12">
        <dbReference type="Rhea" id="RHEA:33552"/>
    </physiologicalReaction>
</comment>
<evidence type="ECO:0000256" key="6">
    <source>
        <dbReference type="ARBA" id="ARBA00022801"/>
    </source>
</evidence>
<evidence type="ECO:0000256" key="13">
    <source>
        <dbReference type="PIRSR" id="PIRSR608901-1"/>
    </source>
</evidence>
<dbReference type="Proteomes" id="UP000694522">
    <property type="component" value="Unplaced"/>
</dbReference>
<comment type="catalytic activity">
    <reaction evidence="11">
        <text>an N-acylsphing-4-enine + H2O = sphing-4-enine + a fatty acid</text>
        <dbReference type="Rhea" id="RHEA:20856"/>
        <dbReference type="ChEBI" id="CHEBI:15377"/>
        <dbReference type="ChEBI" id="CHEBI:28868"/>
        <dbReference type="ChEBI" id="CHEBI:52639"/>
        <dbReference type="ChEBI" id="CHEBI:57756"/>
        <dbReference type="EC" id="3.5.1.23"/>
    </reaction>
    <physiologicalReaction direction="left-to-right" evidence="11">
        <dbReference type="Rhea" id="RHEA:20857"/>
    </physiologicalReaction>
</comment>
<name>A0A8B9GLJ4_9PSIT</name>
<reference evidence="15" key="1">
    <citation type="submission" date="2025-08" db="UniProtKB">
        <authorList>
            <consortium name="Ensembl"/>
        </authorList>
    </citation>
    <scope>IDENTIFICATION</scope>
</reference>
<evidence type="ECO:0000256" key="3">
    <source>
        <dbReference type="ARBA" id="ARBA00004991"/>
    </source>
</evidence>
<evidence type="ECO:0000256" key="5">
    <source>
        <dbReference type="ARBA" id="ARBA00022692"/>
    </source>
</evidence>
<evidence type="ECO:0000256" key="8">
    <source>
        <dbReference type="ARBA" id="ARBA00022989"/>
    </source>
</evidence>
<dbReference type="GO" id="GO:0046872">
    <property type="term" value="F:metal ion binding"/>
    <property type="evidence" value="ECO:0007669"/>
    <property type="project" value="UniProtKB-KW"/>
</dbReference>
<dbReference type="GO" id="GO:0006672">
    <property type="term" value="P:ceramide metabolic process"/>
    <property type="evidence" value="ECO:0007669"/>
    <property type="project" value="InterPro"/>
</dbReference>
<dbReference type="Pfam" id="PF05875">
    <property type="entry name" value="Ceramidase"/>
    <property type="match status" value="1"/>
</dbReference>
<evidence type="ECO:0000256" key="11">
    <source>
        <dbReference type="ARBA" id="ARBA00048323"/>
    </source>
</evidence>
<keyword evidence="14" id="KW-0443">Lipid metabolism</keyword>
<comment type="similarity">
    <text evidence="4 14">Belongs to the alkaline ceramidase family.</text>
</comment>
<keyword evidence="8" id="KW-1133">Transmembrane helix</keyword>
<sequence length="94" mass="10621">GPRRAERRGRKRWGCPTHSEVDWCEDNYTIVPAIAEFYNTVRGGDGGCQGVRERRPISGAGLPASSTRFHRCRQGSDGQDKEHCSVLSWFKPSW</sequence>
<comment type="catalytic activity">
    <reaction evidence="10">
        <text>N-(9Z-octadecenoyl)-sphing-4-enine + H2O = sphing-4-enine + (9Z)-octadecenoate</text>
        <dbReference type="Rhea" id="RHEA:41299"/>
        <dbReference type="ChEBI" id="CHEBI:15377"/>
        <dbReference type="ChEBI" id="CHEBI:30823"/>
        <dbReference type="ChEBI" id="CHEBI:57756"/>
        <dbReference type="ChEBI" id="CHEBI:77996"/>
    </reaction>
    <physiologicalReaction direction="left-to-right" evidence="10">
        <dbReference type="Rhea" id="RHEA:41300"/>
    </physiologicalReaction>
</comment>
<evidence type="ECO:0000256" key="14">
    <source>
        <dbReference type="RuleBase" id="RU364079"/>
    </source>
</evidence>
<proteinExistence type="inferred from homology"/>
<comment type="subcellular location">
    <subcellularLocation>
        <location evidence="1">Membrane</location>
        <topology evidence="1">Multi-pass membrane protein</topology>
    </subcellularLocation>
</comment>
<keyword evidence="6 14" id="KW-0378">Hydrolase</keyword>
<keyword evidence="16" id="KW-1185">Reference proteome</keyword>
<evidence type="ECO:0000256" key="9">
    <source>
        <dbReference type="ARBA" id="ARBA00023136"/>
    </source>
</evidence>
<evidence type="ECO:0000256" key="2">
    <source>
        <dbReference type="ARBA" id="ARBA00004760"/>
    </source>
</evidence>
<reference evidence="15" key="2">
    <citation type="submission" date="2025-09" db="UniProtKB">
        <authorList>
            <consortium name="Ensembl"/>
        </authorList>
    </citation>
    <scope>IDENTIFICATION</scope>
</reference>
<keyword evidence="13" id="KW-0479">Metal-binding</keyword>
<evidence type="ECO:0000313" key="16">
    <source>
        <dbReference type="Proteomes" id="UP000694522"/>
    </source>
</evidence>
<evidence type="ECO:0000313" key="15">
    <source>
        <dbReference type="Ensembl" id="ENSACOP00000026021.1"/>
    </source>
</evidence>
<feature type="binding site" evidence="13">
    <location>
        <position position="27"/>
    </location>
    <ligand>
        <name>Ca(2+)</name>
        <dbReference type="ChEBI" id="CHEBI:29108"/>
    </ligand>
</feature>
<keyword evidence="5" id="KW-0812">Transmembrane</keyword>
<organism evidence="15 16">
    <name type="scientific">Amazona collaria</name>
    <name type="common">yellow-billed parrot</name>
    <dbReference type="NCBI Taxonomy" id="241587"/>
    <lineage>
        <taxon>Eukaryota</taxon>
        <taxon>Metazoa</taxon>
        <taxon>Chordata</taxon>
        <taxon>Craniata</taxon>
        <taxon>Vertebrata</taxon>
        <taxon>Euteleostomi</taxon>
        <taxon>Archelosauria</taxon>
        <taxon>Archosauria</taxon>
        <taxon>Dinosauria</taxon>
        <taxon>Saurischia</taxon>
        <taxon>Theropoda</taxon>
        <taxon>Coelurosauria</taxon>
        <taxon>Aves</taxon>
        <taxon>Neognathae</taxon>
        <taxon>Neoaves</taxon>
        <taxon>Telluraves</taxon>
        <taxon>Australaves</taxon>
        <taxon>Psittaciformes</taxon>
        <taxon>Psittacidae</taxon>
        <taxon>Amazona</taxon>
    </lineage>
</organism>
<dbReference type="EC" id="3.5.1.-" evidence="14"/>
<comment type="function">
    <text evidence="14">Hydrolyzes the sphingolipid ceramide into sphingosine and free fatty acid.</text>
</comment>